<evidence type="ECO:0000313" key="2">
    <source>
        <dbReference type="EMBL" id="RUO41746.1"/>
    </source>
</evidence>
<dbReference type="Proteomes" id="UP000287766">
    <property type="component" value="Unassembled WGS sequence"/>
</dbReference>
<dbReference type="PANTHER" id="PTHR42663:SF6">
    <property type="entry name" value="HYDROLASE C777.06C-RELATED"/>
    <property type="match status" value="1"/>
</dbReference>
<dbReference type="Gene3D" id="3.60.15.10">
    <property type="entry name" value="Ribonuclease Z/Hydroxyacylglutathione hydrolase-like"/>
    <property type="match status" value="1"/>
</dbReference>
<sequence length="249" mass="28007">MNLHVLGCSGGIGGSTPSTCIQLTPNILIDAGSGLEKLSLDAMRQVDHILLTHAHMDHISALATFLSNVIGYRDQAVRVYAQPATLEVLRKHIFNWQVWPDFTVLPNVEQPIIDMVPLQPGKAFTIENLQVTPITMEHTVPTVGFSIRSDAYHLVYCADTTYNANLIDALNQLPPADQLVIECSFPQAQHEMAMLSKHLTTELLKRFIDQLHYRPKEILVAHLKPNYEPAIRAELAELLADYPWRYLEH</sequence>
<dbReference type="SMART" id="SM00849">
    <property type="entry name" value="Lactamase_B"/>
    <property type="match status" value="1"/>
</dbReference>
<dbReference type="EMBL" id="PIPR01000001">
    <property type="protein sequence ID" value="RUO41746.1"/>
    <property type="molecule type" value="Genomic_DNA"/>
</dbReference>
<dbReference type="InterPro" id="IPR036866">
    <property type="entry name" value="RibonucZ/Hydroxyglut_hydro"/>
</dbReference>
<gene>
    <name evidence="2" type="ORF">CWE22_06205</name>
</gene>
<dbReference type="SUPFAM" id="SSF56281">
    <property type="entry name" value="Metallo-hydrolase/oxidoreductase"/>
    <property type="match status" value="1"/>
</dbReference>
<feature type="domain" description="Metallo-beta-lactamase" evidence="1">
    <location>
        <begin position="17"/>
        <end position="222"/>
    </location>
</feature>
<dbReference type="PRINTS" id="PR00388">
    <property type="entry name" value="PDIESTERASE2"/>
</dbReference>
<evidence type="ECO:0000313" key="3">
    <source>
        <dbReference type="Proteomes" id="UP000287766"/>
    </source>
</evidence>
<name>A0A7Z6ZV20_9GAMM</name>
<dbReference type="GO" id="GO:0006198">
    <property type="term" value="P:cAMP catabolic process"/>
    <property type="evidence" value="ECO:0007669"/>
    <property type="project" value="InterPro"/>
</dbReference>
<dbReference type="PANTHER" id="PTHR42663">
    <property type="entry name" value="HYDROLASE C777.06C-RELATED-RELATED"/>
    <property type="match status" value="1"/>
</dbReference>
<organism evidence="2 3">
    <name type="scientific">Pseudidiomarina aestuarii</name>
    <dbReference type="NCBI Taxonomy" id="624146"/>
    <lineage>
        <taxon>Bacteria</taxon>
        <taxon>Pseudomonadati</taxon>
        <taxon>Pseudomonadota</taxon>
        <taxon>Gammaproteobacteria</taxon>
        <taxon>Alteromonadales</taxon>
        <taxon>Idiomarinaceae</taxon>
        <taxon>Pseudidiomarina</taxon>
    </lineage>
</organism>
<dbReference type="RefSeq" id="WP_169930478.1">
    <property type="nucleotide sequence ID" value="NZ_PIPR01000001.1"/>
</dbReference>
<keyword evidence="3" id="KW-1185">Reference proteome</keyword>
<accession>A0A7Z6ZV20</accession>
<dbReference type="Pfam" id="PF12706">
    <property type="entry name" value="Lactamase_B_2"/>
    <property type="match status" value="1"/>
</dbReference>
<comment type="caution">
    <text evidence="2">The sequence shown here is derived from an EMBL/GenBank/DDBJ whole genome shotgun (WGS) entry which is preliminary data.</text>
</comment>
<dbReference type="InterPro" id="IPR001279">
    <property type="entry name" value="Metallo-B-lactamas"/>
</dbReference>
<protein>
    <submittedName>
        <fullName evidence="2">3',5'-cyclic-nucleotide phosphodiesterase</fullName>
    </submittedName>
</protein>
<dbReference type="InterPro" id="IPR000396">
    <property type="entry name" value="Pdiesterase2"/>
</dbReference>
<dbReference type="GO" id="GO:0004115">
    <property type="term" value="F:3',5'-cyclic-AMP phosphodiesterase activity"/>
    <property type="evidence" value="ECO:0007669"/>
    <property type="project" value="InterPro"/>
</dbReference>
<dbReference type="AlphaFoldDB" id="A0A7Z6ZV20"/>
<reference evidence="3" key="1">
    <citation type="journal article" date="2018" name="Front. Microbiol.">
        <title>Genome-Based Analysis Reveals the Taxonomy and Diversity of the Family Idiomarinaceae.</title>
        <authorList>
            <person name="Liu Y."/>
            <person name="Lai Q."/>
            <person name="Shao Z."/>
        </authorList>
    </citation>
    <scope>NUCLEOTIDE SEQUENCE [LARGE SCALE GENOMIC DNA]</scope>
    <source>
        <strain evidence="3">KYW314</strain>
    </source>
</reference>
<dbReference type="CDD" id="cd07735">
    <property type="entry name" value="class_II_PDE_MBL-fold"/>
    <property type="match status" value="1"/>
</dbReference>
<proteinExistence type="predicted"/>
<evidence type="ECO:0000259" key="1">
    <source>
        <dbReference type="SMART" id="SM00849"/>
    </source>
</evidence>